<accession>A0ABN9X9I9</accession>
<feature type="compositionally biased region" description="Pro residues" evidence="1">
    <location>
        <begin position="24"/>
        <end position="38"/>
    </location>
</feature>
<name>A0ABN9X9I9_9DINO</name>
<feature type="region of interest" description="Disordered" evidence="1">
    <location>
        <begin position="1"/>
        <end position="133"/>
    </location>
</feature>
<feature type="non-terminal residue" evidence="2">
    <location>
        <position position="1012"/>
    </location>
</feature>
<feature type="compositionally biased region" description="Basic and acidic residues" evidence="1">
    <location>
        <begin position="40"/>
        <end position="54"/>
    </location>
</feature>
<feature type="region of interest" description="Disordered" evidence="1">
    <location>
        <begin position="798"/>
        <end position="821"/>
    </location>
</feature>
<evidence type="ECO:0000256" key="1">
    <source>
        <dbReference type="SAM" id="MobiDB-lite"/>
    </source>
</evidence>
<keyword evidence="3" id="KW-1185">Reference proteome</keyword>
<reference evidence="2" key="1">
    <citation type="submission" date="2023-10" db="EMBL/GenBank/DDBJ databases">
        <authorList>
            <person name="Chen Y."/>
            <person name="Shah S."/>
            <person name="Dougan E. K."/>
            <person name="Thang M."/>
            <person name="Chan C."/>
        </authorList>
    </citation>
    <scope>NUCLEOTIDE SEQUENCE [LARGE SCALE GENOMIC DNA]</scope>
</reference>
<protein>
    <submittedName>
        <fullName evidence="2">Uncharacterized protein</fullName>
    </submittedName>
</protein>
<feature type="region of interest" description="Disordered" evidence="1">
    <location>
        <begin position="861"/>
        <end position="897"/>
    </location>
</feature>
<sequence>MRIHLAAGGYSHVKKEHVADKLKPPPVRAAPRATPPVEIPKSEKPAESGERPRSEGSGPNDEGGAKEVTDDGMQSPRGAGSATGCEAPAGETEPGRLLQPSGDERGASEGSESSNDVPTAPVGRLREQKPAKTPAQCLALTTAPNWQPTAPQTANELCFESTTLDCPVEDHTWEWFEALAIAGIYVDTYVNDPAKPGVRLDGGGFQRETIILDTLRRSHYPYEVGNTAHGRKTGKQADPSKVAQGRLRTELAERAGWEQDRKDSILVFGAAEVFNGLGLSGVWDVLDEAVGVKNAPKSTSTQWILLLHTGTIISIRPDGSAALQLGTGAVTAAAQAQRLLEQHFGAESTNASRFFAETASNPVRVRPGARSQKALARSRQVGFPSGGAAAALTSARPPGMTAECLGAAEVALRQIEKETAGGSAGALEAAMAGLCLSEELVRQVWVYFGPLLRRASEWGRREAAVHLPAALAAGRRLQRAAQALQGQPGAKPQRQPGKGRLARPLAVASVGGMINFGLGGGADVQGGVLLRERWADIGGPMSGCGANWFFGISCRCPMAEDPATELPGFPLKMHGPRVPEHGAVTLFARDDGADAVLHAPSLPTSWATCWAQVGPTNYWGGFSVHPRKRGANEEMRKALPRTIFAGYDKAAAVAKNRGGAERLAGDLNPSTDTDPSVRSLLTAGDMVESIPLGVATRAAGRRLVLDSTDLDRHPVAWPDPSAGQGCQAPPVELQFEGGVLAWHEALCGCSGDLFRVLHSEVEPWLQCDLRRSASKDSGERALAAAAWARRLGPATTGSGAGLVRMARRQGGGGRSDGASRAEASALRDIAAAVRRREASPECPEAVAAVCAARGALRAARADARRQAQGRAQATTPRAAGKAPRRLASSTPAGLPTIMNDPECPAQLVEPTAVLEGAARCILRRDWPPWAGEWDPEYRGELTREVDSIRTEAVDDLQRWAVMDAHTLEEIQAGLQQIRVGSHCRGWPCASVLCGHPAMAQALLSMMSLALRL</sequence>
<feature type="region of interest" description="Disordered" evidence="1">
    <location>
        <begin position="482"/>
        <end position="501"/>
    </location>
</feature>
<evidence type="ECO:0000313" key="2">
    <source>
        <dbReference type="EMBL" id="CAK0894884.1"/>
    </source>
</evidence>
<dbReference type="Proteomes" id="UP001189429">
    <property type="component" value="Unassembled WGS sequence"/>
</dbReference>
<dbReference type="EMBL" id="CAUYUJ010019958">
    <property type="protein sequence ID" value="CAK0894884.1"/>
    <property type="molecule type" value="Genomic_DNA"/>
</dbReference>
<evidence type="ECO:0000313" key="3">
    <source>
        <dbReference type="Proteomes" id="UP001189429"/>
    </source>
</evidence>
<comment type="caution">
    <text evidence="2">The sequence shown here is derived from an EMBL/GenBank/DDBJ whole genome shotgun (WGS) entry which is preliminary data.</text>
</comment>
<proteinExistence type="predicted"/>
<gene>
    <name evidence="2" type="ORF">PCOR1329_LOCUS73788</name>
</gene>
<organism evidence="2 3">
    <name type="scientific">Prorocentrum cordatum</name>
    <dbReference type="NCBI Taxonomy" id="2364126"/>
    <lineage>
        <taxon>Eukaryota</taxon>
        <taxon>Sar</taxon>
        <taxon>Alveolata</taxon>
        <taxon>Dinophyceae</taxon>
        <taxon>Prorocentrales</taxon>
        <taxon>Prorocentraceae</taxon>
        <taxon>Prorocentrum</taxon>
    </lineage>
</organism>
<feature type="non-terminal residue" evidence="2">
    <location>
        <position position="1"/>
    </location>
</feature>
<feature type="compositionally biased region" description="Low complexity" evidence="1">
    <location>
        <begin position="866"/>
        <end position="880"/>
    </location>
</feature>